<proteinExistence type="inferred from homology"/>
<dbReference type="PANTHER" id="PTHR12151">
    <property type="entry name" value="ELECTRON TRANSPORT PROTIN SCO1/SENC FAMILY MEMBER"/>
    <property type="match status" value="1"/>
</dbReference>
<evidence type="ECO:0000256" key="3">
    <source>
        <dbReference type="PIRSR" id="PIRSR603782-1"/>
    </source>
</evidence>
<dbReference type="InterPro" id="IPR003782">
    <property type="entry name" value="SCO1/SenC"/>
</dbReference>
<dbReference type="PROSITE" id="PS51352">
    <property type="entry name" value="THIOREDOXIN_2"/>
    <property type="match status" value="1"/>
</dbReference>
<dbReference type="EMBL" id="QBKN01000033">
    <property type="protein sequence ID" value="PTX41071.1"/>
    <property type="molecule type" value="Genomic_DNA"/>
</dbReference>
<keyword evidence="2 3" id="KW-0186">Copper</keyword>
<comment type="similarity">
    <text evidence="1">Belongs to the SCO1/2 family.</text>
</comment>
<accession>A0A2T6AB82</accession>
<keyword evidence="4" id="KW-1015">Disulfide bond</keyword>
<evidence type="ECO:0000259" key="5">
    <source>
        <dbReference type="PROSITE" id="PS51352"/>
    </source>
</evidence>
<reference evidence="6 7" key="1">
    <citation type="submission" date="2018-04" db="EMBL/GenBank/DDBJ databases">
        <title>Genomic Encyclopedia of Archaeal and Bacterial Type Strains, Phase II (KMG-II): from individual species to whole genera.</title>
        <authorList>
            <person name="Goeker M."/>
        </authorList>
    </citation>
    <scope>NUCLEOTIDE SEQUENCE [LARGE SCALE GENOMIC DNA]</scope>
    <source>
        <strain evidence="6 7">DSM 29329</strain>
    </source>
</reference>
<evidence type="ECO:0000313" key="6">
    <source>
        <dbReference type="EMBL" id="PTX41071.1"/>
    </source>
</evidence>
<dbReference type="Pfam" id="PF02630">
    <property type="entry name" value="SCO1-SenC"/>
    <property type="match status" value="1"/>
</dbReference>
<feature type="disulfide bond" description="Redox-active" evidence="4">
    <location>
        <begin position="51"/>
        <end position="55"/>
    </location>
</feature>
<dbReference type="InterPro" id="IPR036249">
    <property type="entry name" value="Thioredoxin-like_sf"/>
</dbReference>
<feature type="binding site" evidence="3">
    <location>
        <position position="55"/>
    </location>
    <ligand>
        <name>Cu cation</name>
        <dbReference type="ChEBI" id="CHEBI:23378"/>
    </ligand>
</feature>
<dbReference type="Proteomes" id="UP000244069">
    <property type="component" value="Unassembled WGS sequence"/>
</dbReference>
<dbReference type="PANTHER" id="PTHR12151:SF25">
    <property type="entry name" value="LINALOOL DEHYDRATASE_ISOMERASE DOMAIN-CONTAINING PROTEIN"/>
    <property type="match status" value="1"/>
</dbReference>
<protein>
    <submittedName>
        <fullName evidence="6">Protein SCO1/2</fullName>
    </submittedName>
</protein>
<evidence type="ECO:0000256" key="2">
    <source>
        <dbReference type="ARBA" id="ARBA00023008"/>
    </source>
</evidence>
<feature type="binding site" evidence="3">
    <location>
        <position position="139"/>
    </location>
    <ligand>
        <name>Cu cation</name>
        <dbReference type="ChEBI" id="CHEBI:23378"/>
    </ligand>
</feature>
<gene>
    <name evidence="6" type="ORF">C8N44_13344</name>
</gene>
<feature type="binding site" evidence="3">
    <location>
        <position position="51"/>
    </location>
    <ligand>
        <name>Cu cation</name>
        <dbReference type="ChEBI" id="CHEBI:23378"/>
    </ligand>
</feature>
<evidence type="ECO:0000256" key="1">
    <source>
        <dbReference type="ARBA" id="ARBA00010996"/>
    </source>
</evidence>
<evidence type="ECO:0000256" key="4">
    <source>
        <dbReference type="PIRSR" id="PIRSR603782-2"/>
    </source>
</evidence>
<sequence>MDGPGAPEPEGQLPLPLSAMSFRLTDHEGNEVGPETLIGRPSMVFFGFTYCPDVCPTTLSDISGWLDDLGDDATEMNVVFITVDPARDTVETMEEYVSYFHSAIRGWTGSEQQIAQVVRGFRASYERVPTESGDYTMNHTASVYLFGRSGRFVSMIDYHEPREFAVPKIRRALEEET</sequence>
<dbReference type="FunFam" id="3.40.30.10:FF:000013">
    <property type="entry name" value="Blast:Protein SCO1 homolog, mitochondrial"/>
    <property type="match status" value="1"/>
</dbReference>
<dbReference type="SUPFAM" id="SSF52833">
    <property type="entry name" value="Thioredoxin-like"/>
    <property type="match status" value="1"/>
</dbReference>
<dbReference type="CDD" id="cd02968">
    <property type="entry name" value="SCO"/>
    <property type="match status" value="1"/>
</dbReference>
<evidence type="ECO:0000313" key="7">
    <source>
        <dbReference type="Proteomes" id="UP000244069"/>
    </source>
</evidence>
<dbReference type="GO" id="GO:0046872">
    <property type="term" value="F:metal ion binding"/>
    <property type="evidence" value="ECO:0007669"/>
    <property type="project" value="UniProtKB-KW"/>
</dbReference>
<name>A0A2T6AB82_9RHOB</name>
<comment type="caution">
    <text evidence="6">The sequence shown here is derived from an EMBL/GenBank/DDBJ whole genome shotgun (WGS) entry which is preliminary data.</text>
</comment>
<keyword evidence="3" id="KW-0479">Metal-binding</keyword>
<feature type="domain" description="Thioredoxin" evidence="5">
    <location>
        <begin position="13"/>
        <end position="177"/>
    </location>
</feature>
<dbReference type="AlphaFoldDB" id="A0A2T6AB82"/>
<organism evidence="6 7">
    <name type="scientific">Allosediminivita pacifica</name>
    <dbReference type="NCBI Taxonomy" id="1267769"/>
    <lineage>
        <taxon>Bacteria</taxon>
        <taxon>Pseudomonadati</taxon>
        <taxon>Pseudomonadota</taxon>
        <taxon>Alphaproteobacteria</taxon>
        <taxon>Rhodobacterales</taxon>
        <taxon>Paracoccaceae</taxon>
        <taxon>Allosediminivita</taxon>
    </lineage>
</organism>
<dbReference type="InterPro" id="IPR013766">
    <property type="entry name" value="Thioredoxin_domain"/>
</dbReference>
<keyword evidence="7" id="KW-1185">Reference proteome</keyword>
<dbReference type="Gene3D" id="3.40.30.10">
    <property type="entry name" value="Glutaredoxin"/>
    <property type="match status" value="1"/>
</dbReference>